<name>A0A2T9YZ26_9FUNG</name>
<gene>
    <name evidence="2" type="ORF">BB561_000461</name>
</gene>
<dbReference type="Proteomes" id="UP000245383">
    <property type="component" value="Unassembled WGS sequence"/>
</dbReference>
<proteinExistence type="predicted"/>
<evidence type="ECO:0000256" key="1">
    <source>
        <dbReference type="SAM" id="SignalP"/>
    </source>
</evidence>
<evidence type="ECO:0000313" key="3">
    <source>
        <dbReference type="Proteomes" id="UP000245383"/>
    </source>
</evidence>
<organism evidence="2 3">
    <name type="scientific">Smittium simulii</name>
    <dbReference type="NCBI Taxonomy" id="133385"/>
    <lineage>
        <taxon>Eukaryota</taxon>
        <taxon>Fungi</taxon>
        <taxon>Fungi incertae sedis</taxon>
        <taxon>Zoopagomycota</taxon>
        <taxon>Kickxellomycotina</taxon>
        <taxon>Harpellomycetes</taxon>
        <taxon>Harpellales</taxon>
        <taxon>Legeriomycetaceae</taxon>
        <taxon>Smittium</taxon>
    </lineage>
</organism>
<accession>A0A2T9YZ26</accession>
<reference evidence="2 3" key="1">
    <citation type="journal article" date="2018" name="MBio">
        <title>Comparative Genomics Reveals the Core Gene Toolbox for the Fungus-Insect Symbiosis.</title>
        <authorList>
            <person name="Wang Y."/>
            <person name="Stata M."/>
            <person name="Wang W."/>
            <person name="Stajich J.E."/>
            <person name="White M.M."/>
            <person name="Moncalvo J.M."/>
        </authorList>
    </citation>
    <scope>NUCLEOTIDE SEQUENCE [LARGE SCALE GENOMIC DNA]</scope>
    <source>
        <strain evidence="2 3">SWE-8-4</strain>
    </source>
</reference>
<evidence type="ECO:0000313" key="2">
    <source>
        <dbReference type="EMBL" id="PVU97605.1"/>
    </source>
</evidence>
<feature type="chain" id="PRO_5015599641" evidence="1">
    <location>
        <begin position="20"/>
        <end position="214"/>
    </location>
</feature>
<keyword evidence="3" id="KW-1185">Reference proteome</keyword>
<sequence>MIKATFLYLFIAFPYFFGAQNLDKVKQQNIEQTQGLSKNNELLQENTNLLQTVNKNILKINLLKKKDCDNENSFEAETDLKAKLQQCNTEFYNHKTLIFSLFEKLNVTVTIEGIYDIGSYSRIGAILNRFDYGDEQISKCTYEIFKSYNSYANKSNEFVRIFHNKLVELINRRNEYIKSITQIIVFYLNSNKNINKDYKSEFEYIMSIVGSELS</sequence>
<feature type="signal peptide" evidence="1">
    <location>
        <begin position="1"/>
        <end position="19"/>
    </location>
</feature>
<protein>
    <submittedName>
        <fullName evidence="2">Uncharacterized protein</fullName>
    </submittedName>
</protein>
<dbReference type="STRING" id="133385.A0A2T9YZ26"/>
<comment type="caution">
    <text evidence="2">The sequence shown here is derived from an EMBL/GenBank/DDBJ whole genome shotgun (WGS) entry which is preliminary data.</text>
</comment>
<keyword evidence="1" id="KW-0732">Signal</keyword>
<dbReference type="EMBL" id="MBFR01000009">
    <property type="protein sequence ID" value="PVU97605.1"/>
    <property type="molecule type" value="Genomic_DNA"/>
</dbReference>
<dbReference type="AlphaFoldDB" id="A0A2T9YZ26"/>